<dbReference type="PANTHER" id="PTHR33360:SF2">
    <property type="entry name" value="TRANSPOSASE FOR INSERTION SEQUENCE ELEMENT IS200"/>
    <property type="match status" value="1"/>
</dbReference>
<proteinExistence type="predicted"/>
<dbReference type="SMART" id="SM01321">
    <property type="entry name" value="Y1_Tnp"/>
    <property type="match status" value="1"/>
</dbReference>
<dbReference type="Proteomes" id="UP000199705">
    <property type="component" value="Unassembled WGS sequence"/>
</dbReference>
<reference evidence="3" key="1">
    <citation type="submission" date="2016-10" db="EMBL/GenBank/DDBJ databases">
        <authorList>
            <person name="Varghese N."/>
            <person name="Submissions S."/>
        </authorList>
    </citation>
    <scope>NUCLEOTIDE SEQUENCE [LARGE SCALE GENOMIC DNA]</scope>
    <source>
        <strain evidence="3">Gh-67</strain>
    </source>
</reference>
<dbReference type="Gene3D" id="3.30.70.1290">
    <property type="entry name" value="Transposase IS200-like"/>
    <property type="match status" value="1"/>
</dbReference>
<dbReference type="RefSeq" id="WP_091171978.1">
    <property type="nucleotide sequence ID" value="NZ_FNCG01000012.1"/>
</dbReference>
<dbReference type="GO" id="GO:0006313">
    <property type="term" value="P:DNA transposition"/>
    <property type="evidence" value="ECO:0007669"/>
    <property type="project" value="InterPro"/>
</dbReference>
<dbReference type="InterPro" id="IPR002686">
    <property type="entry name" value="Transposase_17"/>
</dbReference>
<gene>
    <name evidence="2" type="ORF">SAMN05192573_112225</name>
</gene>
<dbReference type="SUPFAM" id="SSF143422">
    <property type="entry name" value="Transposase IS200-like"/>
    <property type="match status" value="1"/>
</dbReference>
<dbReference type="EMBL" id="FNCG01000012">
    <property type="protein sequence ID" value="SDH79842.1"/>
    <property type="molecule type" value="Genomic_DNA"/>
</dbReference>
<evidence type="ECO:0000313" key="3">
    <source>
        <dbReference type="Proteomes" id="UP000199705"/>
    </source>
</evidence>
<organism evidence="2 3">
    <name type="scientific">Mucilaginibacter gossypii</name>
    <dbReference type="NCBI Taxonomy" id="551996"/>
    <lineage>
        <taxon>Bacteria</taxon>
        <taxon>Pseudomonadati</taxon>
        <taxon>Bacteroidota</taxon>
        <taxon>Sphingobacteriia</taxon>
        <taxon>Sphingobacteriales</taxon>
        <taxon>Sphingobacteriaceae</taxon>
        <taxon>Mucilaginibacter</taxon>
    </lineage>
</organism>
<evidence type="ECO:0000313" key="2">
    <source>
        <dbReference type="EMBL" id="SDH79842.1"/>
    </source>
</evidence>
<dbReference type="GO" id="GO:0004803">
    <property type="term" value="F:transposase activity"/>
    <property type="evidence" value="ECO:0007669"/>
    <property type="project" value="InterPro"/>
</dbReference>
<dbReference type="AlphaFoldDB" id="A0A1G8FCT2"/>
<dbReference type="PANTHER" id="PTHR33360">
    <property type="entry name" value="TRANSPOSASE FOR INSERTION SEQUENCE ELEMENT IS200"/>
    <property type="match status" value="1"/>
</dbReference>
<evidence type="ECO:0000259" key="1">
    <source>
        <dbReference type="SMART" id="SM01321"/>
    </source>
</evidence>
<dbReference type="GO" id="GO:0003677">
    <property type="term" value="F:DNA binding"/>
    <property type="evidence" value="ECO:0007669"/>
    <property type="project" value="InterPro"/>
</dbReference>
<keyword evidence="3" id="KW-1185">Reference proteome</keyword>
<feature type="domain" description="Transposase IS200-like" evidence="1">
    <location>
        <begin position="6"/>
        <end position="117"/>
    </location>
</feature>
<dbReference type="Pfam" id="PF01797">
    <property type="entry name" value="Y1_Tnp"/>
    <property type="match status" value="1"/>
</dbReference>
<protein>
    <submittedName>
        <fullName evidence="2">Putative transposase</fullName>
    </submittedName>
</protein>
<dbReference type="NCBIfam" id="NF033573">
    <property type="entry name" value="transpos_IS200"/>
    <property type="match status" value="1"/>
</dbReference>
<sequence>MSFVKIWTHLVFATKDRQPLLTQNIRYQIHKYIIENCKEKGIFLQAINGYTDHIHCLISLGKDQNIAKISQLIKGESSLWINKNKLIKQQFGWQDDYFAVSVSESQVSTVISYINNQENHHQKKSFSDEVEEFMNRYGWQLLNN</sequence>
<dbReference type="InterPro" id="IPR036515">
    <property type="entry name" value="Transposase_17_sf"/>
</dbReference>
<name>A0A1G8FCT2_9SPHI</name>
<accession>A0A1G8FCT2</accession>